<feature type="transmembrane region" description="Helical" evidence="6">
    <location>
        <begin position="149"/>
        <end position="172"/>
    </location>
</feature>
<protein>
    <recommendedName>
        <fullName evidence="6">Na(+)/H(+) antiporter NhaA</fullName>
    </recommendedName>
    <alternativeName>
        <fullName evidence="6">Sodium/proton antiporter NhaA</fullName>
    </alternativeName>
</protein>
<comment type="function">
    <text evidence="6">Na(+)/H(+) antiporter that extrudes sodium in exchange for external protons.</text>
</comment>
<feature type="transmembrane region" description="Helical" evidence="6">
    <location>
        <begin position="365"/>
        <end position="382"/>
    </location>
</feature>
<feature type="transmembrane region" description="Helical" evidence="6">
    <location>
        <begin position="53"/>
        <end position="74"/>
    </location>
</feature>
<reference evidence="7 8" key="1">
    <citation type="submission" date="2015-04" db="EMBL/GenBank/DDBJ databases">
        <title>Genome sequence of aromatic hydrocarbons-degrading Sphingobium chungbukense DJ77.</title>
        <authorList>
            <person name="Kim Y.-C."/>
            <person name="Chae J.-C."/>
        </authorList>
    </citation>
    <scope>NUCLEOTIDE SEQUENCE [LARGE SCALE GENOMIC DNA]</scope>
    <source>
        <strain evidence="7 8">DJ77</strain>
    </source>
</reference>
<keyword evidence="6" id="KW-0813">Transport</keyword>
<dbReference type="Gene3D" id="1.20.1530.10">
    <property type="entry name" value="Na+/H+ antiporter like domain"/>
    <property type="match status" value="1"/>
</dbReference>
<evidence type="ECO:0000256" key="4">
    <source>
        <dbReference type="ARBA" id="ARBA00022989"/>
    </source>
</evidence>
<dbReference type="PANTHER" id="PTHR30341">
    <property type="entry name" value="SODIUM ION/PROTON ANTIPORTER NHAA-RELATED"/>
    <property type="match status" value="1"/>
</dbReference>
<organism evidence="7 8">
    <name type="scientific">Sphingobium chungbukense</name>
    <dbReference type="NCBI Taxonomy" id="56193"/>
    <lineage>
        <taxon>Bacteria</taxon>
        <taxon>Pseudomonadati</taxon>
        <taxon>Pseudomonadota</taxon>
        <taxon>Alphaproteobacteria</taxon>
        <taxon>Sphingomonadales</taxon>
        <taxon>Sphingomonadaceae</taxon>
        <taxon>Sphingobium</taxon>
    </lineage>
</organism>
<name>A0A0M3AI39_9SPHN</name>
<keyword evidence="8" id="KW-1185">Reference proteome</keyword>
<dbReference type="AlphaFoldDB" id="A0A0M3AI39"/>
<dbReference type="HAMAP" id="MF_01844">
    <property type="entry name" value="NhaA"/>
    <property type="match status" value="1"/>
</dbReference>
<comment type="subcellular location">
    <subcellularLocation>
        <location evidence="1">Cell inner membrane</location>
        <topology evidence="1">Multi-pass membrane protein</topology>
    </subcellularLocation>
    <subcellularLocation>
        <location evidence="6">Cell membrane</location>
        <topology evidence="6">Multi-pass membrane protein</topology>
    </subcellularLocation>
</comment>
<feature type="transmembrane region" description="Helical" evidence="6">
    <location>
        <begin position="21"/>
        <end position="41"/>
    </location>
</feature>
<feature type="transmembrane region" description="Helical" evidence="6">
    <location>
        <begin position="94"/>
        <end position="114"/>
    </location>
</feature>
<keyword evidence="3 6" id="KW-0812">Transmembrane</keyword>
<evidence type="ECO:0000256" key="5">
    <source>
        <dbReference type="ARBA" id="ARBA00023136"/>
    </source>
</evidence>
<feature type="transmembrane region" description="Helical" evidence="6">
    <location>
        <begin position="120"/>
        <end position="142"/>
    </location>
</feature>
<keyword evidence="6" id="KW-0739">Sodium transport</keyword>
<dbReference type="PATRIC" id="fig|56193.3.peg.5291"/>
<dbReference type="PANTHER" id="PTHR30341:SF0">
    <property type="entry name" value="NA(+)_H(+) ANTIPORTER NHAA"/>
    <property type="match status" value="1"/>
</dbReference>
<gene>
    <name evidence="6 7" type="primary">nhaA</name>
    <name evidence="7" type="ORF">YP76_25050</name>
</gene>
<comment type="catalytic activity">
    <reaction evidence="6">
        <text>Na(+)(in) + 2 H(+)(out) = Na(+)(out) + 2 H(+)(in)</text>
        <dbReference type="Rhea" id="RHEA:29251"/>
        <dbReference type="ChEBI" id="CHEBI:15378"/>
        <dbReference type="ChEBI" id="CHEBI:29101"/>
    </reaction>
</comment>
<dbReference type="NCBIfam" id="NF007112">
    <property type="entry name" value="PRK09561.1"/>
    <property type="match status" value="1"/>
</dbReference>
<proteinExistence type="inferred from homology"/>
<dbReference type="GO" id="GO:0005886">
    <property type="term" value="C:plasma membrane"/>
    <property type="evidence" value="ECO:0007669"/>
    <property type="project" value="UniProtKB-SubCell"/>
</dbReference>
<dbReference type="NCBIfam" id="NF007111">
    <property type="entry name" value="PRK09560.1"/>
    <property type="match status" value="1"/>
</dbReference>
<keyword evidence="6" id="KW-0050">Antiport</keyword>
<feature type="transmembrane region" description="Helical" evidence="6">
    <location>
        <begin position="292"/>
        <end position="319"/>
    </location>
</feature>
<evidence type="ECO:0000313" key="7">
    <source>
        <dbReference type="EMBL" id="KKW89515.1"/>
    </source>
</evidence>
<evidence type="ECO:0000256" key="3">
    <source>
        <dbReference type="ARBA" id="ARBA00022692"/>
    </source>
</evidence>
<evidence type="ECO:0000256" key="1">
    <source>
        <dbReference type="ARBA" id="ARBA00004429"/>
    </source>
</evidence>
<dbReference type="NCBIfam" id="TIGR00773">
    <property type="entry name" value="NhaA"/>
    <property type="match status" value="1"/>
</dbReference>
<comment type="caution">
    <text evidence="7">The sequence shown here is derived from an EMBL/GenBank/DDBJ whole genome shotgun (WGS) entry which is preliminary data.</text>
</comment>
<evidence type="ECO:0000313" key="8">
    <source>
        <dbReference type="Proteomes" id="UP000033874"/>
    </source>
</evidence>
<sequence>MPEHHHRPPSALRLFLTNQSTGGLVLIGTAAVALLIANSALGPAYEALLSTYLGPMSVIHWINDGLMALFFLLVGLEIKREMVDGQLSTWSRRILPGVAALGGMAVPALLYLAFNSGPTARGWAIPAATDIAFALGVISLLGTRVPASLRVFLAALAIIDDLGAVIIIALFYTAKLSIIDLAGAAGVVALLFALNRRGVRRLAPYLLLGALLWLLVYRSGIHATLAGVLLALAIPMDGRPGQSDDESVSPLHRLEHALHIPVGFLIVPLFALANAGVPFLDLSLDALTAPVTLGVAAGLLLGKPLGVFGLSMLAVRLGLADAPAHASPWQMFGVALVCGIGFTMSLFIGLLAFPAAPILISEAKIGILAGSLLSGLLGYAVLRLAHSERMEQARQGA</sequence>
<evidence type="ECO:0000256" key="6">
    <source>
        <dbReference type="HAMAP-Rule" id="MF_01844"/>
    </source>
</evidence>
<dbReference type="GO" id="GO:0015385">
    <property type="term" value="F:sodium:proton antiporter activity"/>
    <property type="evidence" value="ECO:0007669"/>
    <property type="project" value="UniProtKB-UniRule"/>
</dbReference>
<feature type="transmembrane region" description="Helical" evidence="6">
    <location>
        <begin position="256"/>
        <end position="280"/>
    </location>
</feature>
<comment type="similarity">
    <text evidence="6">Belongs to the NhaA Na(+)/H(+) (TC 2.A.33) antiporter family.</text>
</comment>
<feature type="transmembrane region" description="Helical" evidence="6">
    <location>
        <begin position="331"/>
        <end position="353"/>
    </location>
</feature>
<dbReference type="InterPro" id="IPR023171">
    <property type="entry name" value="Na/H_antiporter_dom_sf"/>
</dbReference>
<feature type="transmembrane region" description="Helical" evidence="6">
    <location>
        <begin position="178"/>
        <end position="194"/>
    </location>
</feature>
<dbReference type="Proteomes" id="UP000033874">
    <property type="component" value="Unassembled WGS sequence"/>
</dbReference>
<keyword evidence="2 6" id="KW-1003">Cell membrane</keyword>
<dbReference type="GO" id="GO:0006885">
    <property type="term" value="P:regulation of pH"/>
    <property type="evidence" value="ECO:0007669"/>
    <property type="project" value="UniProtKB-UniRule"/>
</dbReference>
<dbReference type="RefSeq" id="WP_021243604.1">
    <property type="nucleotide sequence ID" value="NZ_LBIC01000020.1"/>
</dbReference>
<evidence type="ECO:0000256" key="2">
    <source>
        <dbReference type="ARBA" id="ARBA00022475"/>
    </source>
</evidence>
<feature type="transmembrane region" description="Helical" evidence="6">
    <location>
        <begin position="206"/>
        <end position="236"/>
    </location>
</feature>
<keyword evidence="6" id="KW-0406">Ion transport</keyword>
<dbReference type="Pfam" id="PF06965">
    <property type="entry name" value="Na_H_antiport_1"/>
    <property type="match status" value="1"/>
</dbReference>
<keyword evidence="4 6" id="KW-1133">Transmembrane helix</keyword>
<dbReference type="STRING" id="56193.YP76_25050"/>
<dbReference type="EMBL" id="LBIC01000020">
    <property type="protein sequence ID" value="KKW89515.1"/>
    <property type="molecule type" value="Genomic_DNA"/>
</dbReference>
<keyword evidence="5 6" id="KW-0472">Membrane</keyword>
<dbReference type="InterPro" id="IPR004670">
    <property type="entry name" value="NhaA"/>
</dbReference>
<keyword evidence="6" id="KW-0915">Sodium</keyword>
<accession>A0A0M3AI39</accession>